<evidence type="ECO:0000256" key="2">
    <source>
        <dbReference type="SAM" id="Phobius"/>
    </source>
</evidence>
<keyword evidence="4" id="KW-1185">Reference proteome</keyword>
<evidence type="ECO:0000313" key="3">
    <source>
        <dbReference type="EMBL" id="SDL43310.1"/>
    </source>
</evidence>
<evidence type="ECO:0000256" key="1">
    <source>
        <dbReference type="SAM" id="MobiDB-lite"/>
    </source>
</evidence>
<evidence type="ECO:0000313" key="4">
    <source>
        <dbReference type="Proteomes" id="UP000199155"/>
    </source>
</evidence>
<dbReference type="Pfam" id="PF01391">
    <property type="entry name" value="Collagen"/>
    <property type="match status" value="1"/>
</dbReference>
<feature type="compositionally biased region" description="Basic and acidic residues" evidence="1">
    <location>
        <begin position="114"/>
        <end position="131"/>
    </location>
</feature>
<proteinExistence type="predicted"/>
<dbReference type="PANTHER" id="PTHR24637">
    <property type="entry name" value="COLLAGEN"/>
    <property type="match status" value="1"/>
</dbReference>
<gene>
    <name evidence="3" type="ORF">SAMN05421806_1407</name>
</gene>
<dbReference type="InterPro" id="IPR008160">
    <property type="entry name" value="Collagen"/>
</dbReference>
<dbReference type="Proteomes" id="UP000199155">
    <property type="component" value="Unassembled WGS sequence"/>
</dbReference>
<keyword evidence="2" id="KW-1133">Transmembrane helix</keyword>
<dbReference type="STRING" id="417292.SAMN05421806_1407"/>
<name>A0A1G9K067_9ACTN</name>
<sequence length="220" mass="22648">MTKHAHPPLLARRWREFMLAAVLLVLSGAVLLVWLRIDAEAQRADRLGAEASRRGTAVTTLAEDVRVLREQVKAEGATPAAPDPSRAVKGLPDRVESVPGAPGRPGESGQPGRPGKDGRDGVDGRKGKDGADGSAGEDGADGTAGGPGPPGPAGPPGEDGKDGKDGADGRDGQTCPDGYSLQVPDYDPDALVCRKDSAPPPDEPEPSPSVLGLPVERRRS</sequence>
<keyword evidence="2" id="KW-0472">Membrane</keyword>
<dbReference type="RefSeq" id="WP_245769759.1">
    <property type="nucleotide sequence ID" value="NZ_FNFF01000040.1"/>
</dbReference>
<keyword evidence="3" id="KW-0176">Collagen</keyword>
<dbReference type="EMBL" id="FNFF01000040">
    <property type="protein sequence ID" value="SDL43310.1"/>
    <property type="molecule type" value="Genomic_DNA"/>
</dbReference>
<feature type="compositionally biased region" description="Basic and acidic residues" evidence="1">
    <location>
        <begin position="158"/>
        <end position="171"/>
    </location>
</feature>
<dbReference type="AlphaFoldDB" id="A0A1G9K067"/>
<feature type="transmembrane region" description="Helical" evidence="2">
    <location>
        <begin position="17"/>
        <end position="37"/>
    </location>
</feature>
<keyword evidence="2" id="KW-0812">Transmembrane</keyword>
<reference evidence="3 4" key="1">
    <citation type="submission" date="2016-10" db="EMBL/GenBank/DDBJ databases">
        <authorList>
            <person name="de Groot N.N."/>
        </authorList>
    </citation>
    <scope>NUCLEOTIDE SEQUENCE [LARGE SCALE GENOMIC DNA]</scope>
    <source>
        <strain evidence="3 4">CGMCC 4.5727</strain>
    </source>
</reference>
<accession>A0A1G9K067</accession>
<feature type="region of interest" description="Disordered" evidence="1">
    <location>
        <begin position="73"/>
        <end position="220"/>
    </location>
</feature>
<protein>
    <submittedName>
        <fullName evidence="3">Collagen triple helix repeat-containing protein</fullName>
    </submittedName>
</protein>
<organism evidence="3 4">
    <name type="scientific">Streptomyces indicus</name>
    <dbReference type="NCBI Taxonomy" id="417292"/>
    <lineage>
        <taxon>Bacteria</taxon>
        <taxon>Bacillati</taxon>
        <taxon>Actinomycetota</taxon>
        <taxon>Actinomycetes</taxon>
        <taxon>Kitasatosporales</taxon>
        <taxon>Streptomycetaceae</taxon>
        <taxon>Streptomyces</taxon>
    </lineage>
</organism>